<dbReference type="Gene3D" id="3.30.530.20">
    <property type="match status" value="2"/>
</dbReference>
<comment type="caution">
    <text evidence="1">The sequence shown here is derived from an EMBL/GenBank/DDBJ whole genome shotgun (WGS) entry which is preliminary data.</text>
</comment>
<sequence length="315" mass="35096">MSQLATHHDEHAITVPAPAEVVYEVIADVTRWPFTFTPTVHAERLEQTGDEELIRLWALANDEVKTWTSRRVLDRAGRRVRFRQEVSQPPVAAMGGEWVLEPVSEGETRVLLKHDFQALDDDPAGVDWIKKAVDRNSLSELDRLRHAAEAAGELAELTVSFDDSIRIDGGIDDVYEFLYEAREWPRRLPHVARLALAEDTPGIQVMEMDTTAANGSVHTTKSVRVCFPNRIVYKQTEVPALMSAHVGEWSLRAEGGAVTATSRHTVMIRRDAVTAVLGEGATVRKARDFVRQALGKNSMTTLEHAKAFAESRGRG</sequence>
<name>A0A5N6BDK2_9ACTN</name>
<dbReference type="Proteomes" id="UP000313066">
    <property type="component" value="Unassembled WGS sequence"/>
</dbReference>
<dbReference type="RefSeq" id="WP_139579804.1">
    <property type="nucleotide sequence ID" value="NZ_VDMA02000028.1"/>
</dbReference>
<dbReference type="AlphaFoldDB" id="A0A5N6BDK2"/>
<organism evidence="1 2">
    <name type="scientific">Microbispora catharanthi</name>
    <dbReference type="NCBI Taxonomy" id="1712871"/>
    <lineage>
        <taxon>Bacteria</taxon>
        <taxon>Bacillati</taxon>
        <taxon>Actinomycetota</taxon>
        <taxon>Actinomycetes</taxon>
        <taxon>Streptosporangiales</taxon>
        <taxon>Streptosporangiaceae</taxon>
        <taxon>Microbispora</taxon>
    </lineage>
</organism>
<evidence type="ECO:0000313" key="2">
    <source>
        <dbReference type="Proteomes" id="UP000313066"/>
    </source>
</evidence>
<reference evidence="1 2" key="1">
    <citation type="submission" date="2019-10" db="EMBL/GenBank/DDBJ databases">
        <title>Nonomuraea sp. nov., isolated from Phyllanthus amarus.</title>
        <authorList>
            <person name="Klykleung N."/>
            <person name="Tanasupawat S."/>
        </authorList>
    </citation>
    <scope>NUCLEOTIDE SEQUENCE [LARGE SCALE GENOMIC DNA]</scope>
    <source>
        <strain evidence="1 2">CR1-09</strain>
    </source>
</reference>
<dbReference type="SUPFAM" id="SSF55961">
    <property type="entry name" value="Bet v1-like"/>
    <property type="match status" value="2"/>
</dbReference>
<keyword evidence="2" id="KW-1185">Reference proteome</keyword>
<dbReference type="InterPro" id="IPR019587">
    <property type="entry name" value="Polyketide_cyclase/dehydratase"/>
</dbReference>
<proteinExistence type="predicted"/>
<dbReference type="InterPro" id="IPR023393">
    <property type="entry name" value="START-like_dom_sf"/>
</dbReference>
<evidence type="ECO:0000313" key="1">
    <source>
        <dbReference type="EMBL" id="KAB8178280.1"/>
    </source>
</evidence>
<dbReference type="EMBL" id="VDMA02000028">
    <property type="protein sequence ID" value="KAB8178280.1"/>
    <property type="molecule type" value="Genomic_DNA"/>
</dbReference>
<gene>
    <name evidence="1" type="ORF">FH610_036525</name>
</gene>
<protein>
    <submittedName>
        <fullName evidence="1">Cyclase</fullName>
    </submittedName>
</protein>
<dbReference type="CDD" id="cd08861">
    <property type="entry name" value="OtcD1_ARO-CYC_like"/>
    <property type="match status" value="2"/>
</dbReference>
<dbReference type="Pfam" id="PF10604">
    <property type="entry name" value="Polyketide_cyc2"/>
    <property type="match status" value="1"/>
</dbReference>
<accession>A0A5N6BDK2</accession>